<comment type="caution">
    <text evidence="1">The sequence shown here is derived from an EMBL/GenBank/DDBJ whole genome shotgun (WGS) entry which is preliminary data.</text>
</comment>
<gene>
    <name evidence="1" type="ORF">RhiirA5_424571</name>
</gene>
<dbReference type="VEuPathDB" id="FungiDB:FUN_016008"/>
<evidence type="ECO:0000313" key="2">
    <source>
        <dbReference type="Proteomes" id="UP000232722"/>
    </source>
</evidence>
<proteinExistence type="predicted"/>
<protein>
    <submittedName>
        <fullName evidence="1">Uncharacterized protein</fullName>
    </submittedName>
</protein>
<evidence type="ECO:0000313" key="1">
    <source>
        <dbReference type="EMBL" id="PKC02900.1"/>
    </source>
</evidence>
<organism evidence="1 2">
    <name type="scientific">Rhizophagus irregularis</name>
    <dbReference type="NCBI Taxonomy" id="588596"/>
    <lineage>
        <taxon>Eukaryota</taxon>
        <taxon>Fungi</taxon>
        <taxon>Fungi incertae sedis</taxon>
        <taxon>Mucoromycota</taxon>
        <taxon>Glomeromycotina</taxon>
        <taxon>Glomeromycetes</taxon>
        <taxon>Glomerales</taxon>
        <taxon>Glomeraceae</taxon>
        <taxon>Rhizophagus</taxon>
    </lineage>
</organism>
<name>A0A2N0P7U4_9GLOM</name>
<dbReference type="AlphaFoldDB" id="A0A2N0P7U4"/>
<dbReference type="EMBL" id="LLXJ01001292">
    <property type="protein sequence ID" value="PKC02900.1"/>
    <property type="molecule type" value="Genomic_DNA"/>
</dbReference>
<dbReference type="Proteomes" id="UP000232722">
    <property type="component" value="Unassembled WGS sequence"/>
</dbReference>
<accession>A0A2N0P7U4</accession>
<sequence length="69" mass="7777">MLLSNLLLEKKILESPQCAQCGNKADFSTLKVLVLNDIDKRQNESIEHRITKIENQSFFLIVGASLTSE</sequence>
<reference evidence="1 2" key="2">
    <citation type="submission" date="2017-09" db="EMBL/GenBank/DDBJ databases">
        <title>Extensive intraspecific genome diversity in a model arbuscular mycorrhizal fungus.</title>
        <authorList>
            <person name="Chen E.C."/>
            <person name="Morin E."/>
            <person name="Beaudet D."/>
            <person name="Noel J."/>
            <person name="Ndikumana S."/>
            <person name="Charron P."/>
            <person name="St-Onge C."/>
            <person name="Giorgi J."/>
            <person name="Grigoriev I.V."/>
            <person name="Roux C."/>
            <person name="Martin F.M."/>
            <person name="Corradi N."/>
        </authorList>
    </citation>
    <scope>NUCLEOTIDE SEQUENCE [LARGE SCALE GENOMIC DNA]</scope>
    <source>
        <strain evidence="1 2">A5</strain>
    </source>
</reference>
<reference evidence="1 2" key="1">
    <citation type="submission" date="2016-04" db="EMBL/GenBank/DDBJ databases">
        <title>Genome analyses suggest a sexual origin of heterokaryosis in a supposedly ancient asexual fungus.</title>
        <authorList>
            <person name="Ropars J."/>
            <person name="Sedzielewska K."/>
            <person name="Noel J."/>
            <person name="Charron P."/>
            <person name="Farinelli L."/>
            <person name="Marton T."/>
            <person name="Kruger M."/>
            <person name="Pelin A."/>
            <person name="Brachmann A."/>
            <person name="Corradi N."/>
        </authorList>
    </citation>
    <scope>NUCLEOTIDE SEQUENCE [LARGE SCALE GENOMIC DNA]</scope>
    <source>
        <strain evidence="1 2">A5</strain>
    </source>
</reference>